<gene>
    <name evidence="7" type="ORF">HHJ78_10775</name>
</gene>
<dbReference type="InterPro" id="IPR010998">
    <property type="entry name" value="Integrase_recombinase_N"/>
</dbReference>
<evidence type="ECO:0000256" key="1">
    <source>
        <dbReference type="ARBA" id="ARBA00008857"/>
    </source>
</evidence>
<dbReference type="GO" id="GO:0006310">
    <property type="term" value="P:DNA recombination"/>
    <property type="evidence" value="ECO:0007669"/>
    <property type="project" value="UniProtKB-KW"/>
</dbReference>
<dbReference type="CDD" id="cd01189">
    <property type="entry name" value="INT_ICEBs1_C_like"/>
    <property type="match status" value="1"/>
</dbReference>
<evidence type="ECO:0000256" key="3">
    <source>
        <dbReference type="ARBA" id="ARBA00023172"/>
    </source>
</evidence>
<dbReference type="SUPFAM" id="SSF56349">
    <property type="entry name" value="DNA breaking-rejoining enzymes"/>
    <property type="match status" value="1"/>
</dbReference>
<comment type="similarity">
    <text evidence="1">Belongs to the 'phage' integrase family.</text>
</comment>
<accession>A0A7Y0U348</accession>
<dbReference type="GO" id="GO:0015074">
    <property type="term" value="P:DNA integration"/>
    <property type="evidence" value="ECO:0007669"/>
    <property type="project" value="InterPro"/>
</dbReference>
<feature type="domain" description="Tyr recombinase" evidence="5">
    <location>
        <begin position="197"/>
        <end position="384"/>
    </location>
</feature>
<name>A0A7Y0U348_9ACTO</name>
<dbReference type="PROSITE" id="PS51900">
    <property type="entry name" value="CB"/>
    <property type="match status" value="1"/>
</dbReference>
<dbReference type="InterPro" id="IPR013762">
    <property type="entry name" value="Integrase-like_cat_sf"/>
</dbReference>
<dbReference type="Gene3D" id="1.10.443.10">
    <property type="entry name" value="Intergrase catalytic core"/>
    <property type="match status" value="1"/>
</dbReference>
<keyword evidence="2 4" id="KW-0238">DNA-binding</keyword>
<protein>
    <submittedName>
        <fullName evidence="7">Site-specific integrase</fullName>
    </submittedName>
</protein>
<keyword evidence="3" id="KW-0233">DNA recombination</keyword>
<dbReference type="InterPro" id="IPR011010">
    <property type="entry name" value="DNA_brk_join_enz"/>
</dbReference>
<dbReference type="PANTHER" id="PTHR30349">
    <property type="entry name" value="PHAGE INTEGRASE-RELATED"/>
    <property type="match status" value="1"/>
</dbReference>
<proteinExistence type="inferred from homology"/>
<dbReference type="Pfam" id="PF00589">
    <property type="entry name" value="Phage_integrase"/>
    <property type="match status" value="1"/>
</dbReference>
<evidence type="ECO:0000256" key="2">
    <source>
        <dbReference type="ARBA" id="ARBA00023125"/>
    </source>
</evidence>
<organism evidence="7 8">
    <name type="scientific">Mobiluncus mulieris</name>
    <dbReference type="NCBI Taxonomy" id="2052"/>
    <lineage>
        <taxon>Bacteria</taxon>
        <taxon>Bacillati</taxon>
        <taxon>Actinomycetota</taxon>
        <taxon>Actinomycetes</taxon>
        <taxon>Actinomycetales</taxon>
        <taxon>Actinomycetaceae</taxon>
        <taxon>Mobiluncus</taxon>
    </lineage>
</organism>
<reference evidence="7 8" key="1">
    <citation type="submission" date="2020-04" db="EMBL/GenBank/DDBJ databases">
        <title>Antimicrobial susceptibility and clonality of vaginal-derived multi-drug resistant Mobiluncus isolates in China.</title>
        <authorList>
            <person name="Zhang X."/>
        </authorList>
    </citation>
    <scope>NUCLEOTIDE SEQUENCE [LARGE SCALE GENOMIC DNA]</scope>
    <source>
        <strain evidence="7 8">13</strain>
    </source>
</reference>
<evidence type="ECO:0000313" key="8">
    <source>
        <dbReference type="Proteomes" id="UP000578252"/>
    </source>
</evidence>
<dbReference type="PANTHER" id="PTHR30349:SF64">
    <property type="entry name" value="PROPHAGE INTEGRASE INTD-RELATED"/>
    <property type="match status" value="1"/>
</dbReference>
<evidence type="ECO:0000313" key="7">
    <source>
        <dbReference type="EMBL" id="NMW65967.1"/>
    </source>
</evidence>
<dbReference type="GO" id="GO:0003677">
    <property type="term" value="F:DNA binding"/>
    <property type="evidence" value="ECO:0007669"/>
    <property type="project" value="UniProtKB-UniRule"/>
</dbReference>
<evidence type="ECO:0000259" key="5">
    <source>
        <dbReference type="PROSITE" id="PS51898"/>
    </source>
</evidence>
<evidence type="ECO:0000256" key="4">
    <source>
        <dbReference type="PROSITE-ProRule" id="PRU01248"/>
    </source>
</evidence>
<sequence length="387" mass="43375">MARDTPVTRQAGNPMRNITEATHKDGTKTWRVRFRLSPGRASNPVTETFPTLEAAVYFRDLVDRVGGVNARKLLDTYDDSDAPEVYTLDQALEEYCEHVETHAARGTAPEYRKVAKRMFLRQIPGETPVGAITRQQIESWIAWQRQQVTQRRKLYSAKTIANAHGILSSVLQYQVELGRIPYNPARGVKIPRDTATRQIVFLTSAQVDAIAGECGKYEVFVRFLYVTGLRFGEATALTAEDIDLGGGVVHVRRAWKKENSWKKYLGSPKSERGIRAVSIPQSLCGMLEPLVEAASPWVFPSPRIPSKPLNASHFRERIWRPAVEAAGVKPAPRVHDLRHSCASRLMQEDIPLPVIQARLGHESIKTTVDTYGHVTAEQAREAANVFE</sequence>
<dbReference type="AlphaFoldDB" id="A0A7Y0U348"/>
<evidence type="ECO:0000259" key="6">
    <source>
        <dbReference type="PROSITE" id="PS51900"/>
    </source>
</evidence>
<dbReference type="Proteomes" id="UP000578252">
    <property type="component" value="Unassembled WGS sequence"/>
</dbReference>
<dbReference type="InterPro" id="IPR002104">
    <property type="entry name" value="Integrase_catalytic"/>
</dbReference>
<dbReference type="RefSeq" id="WP_169772467.1">
    <property type="nucleotide sequence ID" value="NZ_JABCUR010000014.1"/>
</dbReference>
<dbReference type="EMBL" id="JABCUR010000014">
    <property type="protein sequence ID" value="NMW65967.1"/>
    <property type="molecule type" value="Genomic_DNA"/>
</dbReference>
<feature type="domain" description="Core-binding (CB)" evidence="6">
    <location>
        <begin position="86"/>
        <end position="175"/>
    </location>
</feature>
<dbReference type="Gene3D" id="1.10.150.130">
    <property type="match status" value="1"/>
</dbReference>
<dbReference type="PROSITE" id="PS51898">
    <property type="entry name" value="TYR_RECOMBINASE"/>
    <property type="match status" value="1"/>
</dbReference>
<dbReference type="InterPro" id="IPR044068">
    <property type="entry name" value="CB"/>
</dbReference>
<comment type="caution">
    <text evidence="7">The sequence shown here is derived from an EMBL/GenBank/DDBJ whole genome shotgun (WGS) entry which is preliminary data.</text>
</comment>
<dbReference type="InterPro" id="IPR050090">
    <property type="entry name" value="Tyrosine_recombinase_XerCD"/>
</dbReference>